<feature type="domain" description="Radical SAM core" evidence="21">
    <location>
        <begin position="51"/>
        <end position="278"/>
    </location>
</feature>
<dbReference type="KEGG" id="dpx:DAPPUDRAFT_310642"/>
<dbReference type="PANTHER" id="PTHR22960">
    <property type="entry name" value="MOLYBDOPTERIN COFACTOR SYNTHESIS PROTEIN A"/>
    <property type="match status" value="1"/>
</dbReference>
<dbReference type="SUPFAM" id="SSF55040">
    <property type="entry name" value="Molybdenum cofactor biosynthesis protein C, MoaC"/>
    <property type="match status" value="1"/>
</dbReference>
<keyword evidence="11" id="KW-0479">Metal-binding</keyword>
<comment type="catalytic activity">
    <reaction evidence="1">
        <text>(8S)-3',8-cyclo-7,8-dihydroguanosine 5'-triphosphate = cyclic pyranopterin phosphate + diphosphate</text>
        <dbReference type="Rhea" id="RHEA:49580"/>
        <dbReference type="ChEBI" id="CHEBI:33019"/>
        <dbReference type="ChEBI" id="CHEBI:59648"/>
        <dbReference type="ChEBI" id="CHEBI:131766"/>
        <dbReference type="EC" id="4.6.1.17"/>
    </reaction>
</comment>
<keyword evidence="17" id="KW-0456">Lyase</keyword>
<evidence type="ECO:0000256" key="18">
    <source>
        <dbReference type="ARBA" id="ARBA00048697"/>
    </source>
</evidence>
<evidence type="ECO:0000256" key="3">
    <source>
        <dbReference type="ARBA" id="ARBA00005046"/>
    </source>
</evidence>
<dbReference type="GO" id="GO:0006777">
    <property type="term" value="P:Mo-molybdopterin cofactor biosynthetic process"/>
    <property type="evidence" value="ECO:0000318"/>
    <property type="project" value="GO_Central"/>
</dbReference>
<dbReference type="InParanoid" id="E9FU91"/>
<keyword evidence="10" id="KW-0949">S-adenosyl-L-methionine</keyword>
<dbReference type="Gene3D" id="3.30.70.640">
    <property type="entry name" value="Molybdopterin cofactor biosynthesis C (MoaC) domain"/>
    <property type="match status" value="1"/>
</dbReference>
<dbReference type="UniPathway" id="UPA00344"/>
<dbReference type="SFLD" id="SFLDG01067">
    <property type="entry name" value="SPASM/twitch_domain_containing"/>
    <property type="match status" value="1"/>
</dbReference>
<evidence type="ECO:0000256" key="20">
    <source>
        <dbReference type="ARBA" id="ARBA00063038"/>
    </source>
</evidence>
<dbReference type="InterPro" id="IPR010505">
    <property type="entry name" value="MoaA_twitch"/>
</dbReference>
<dbReference type="Pfam" id="PF04055">
    <property type="entry name" value="Radical_SAM"/>
    <property type="match status" value="1"/>
</dbReference>
<protein>
    <recommendedName>
        <fullName evidence="8">Molybdenum cofactor biosynthesis protein 1</fullName>
        <ecNumber evidence="6">4.1.99.22</ecNumber>
        <ecNumber evidence="7">4.6.1.17</ecNumber>
    </recommendedName>
</protein>
<comment type="function">
    <text evidence="19">Isoform MOCS1A and isoform MOCS1B probably form a complex that catalyzes the conversion of 5'-GTP to cyclic pyranopterin monophosphate (cPMP). MOCS1A catalyzes the cyclization of GTP to (8S)-3',8-cyclo-7,8-dihydroguanosine 5'-triphosphate and MOCS1B catalyzes the subsequent conversion of (8S)-3',8-cyclo-7,8-dihydroguanosine 5'-triphosphate to cPMP.</text>
</comment>
<evidence type="ECO:0000259" key="21">
    <source>
        <dbReference type="PROSITE" id="PS51918"/>
    </source>
</evidence>
<dbReference type="Proteomes" id="UP000000305">
    <property type="component" value="Unassembled WGS sequence"/>
</dbReference>
<sequence length="618" mass="68452">MNLCLGATNRLLARHCATVANVAKPVIPSTVRKSMFENQKILPFSSFLTDTHGRQHNYLRISLTERCNLRCQYCMPAGGVDLTTKDKLLTTSEIIKIASAFVEEGVDKIRLTGGEPSIRPDIVELVGTLKKLDGLKTLAMTTNGLLLSRKLPALKAAGLNMLNVSLDTLIPAKFEFITRRKGFEKVLQGIDVSLELGYNPLKLNCVVMRGLNEDELHSFVELTRDKDTDVRFIEYMPFEGNKWNGKKMVPYHEMLEIIRRKYSDLMRLEDAANDTSKAYQVPGYRGKIGFITSMSEHFCGSCNRLRLTADGNLKVCLFGNAETSLRDLLRDGASNEELIAVVGQAVGRKKKQHAGMSNLPSMKNRPMILIGDPNGLLTGGSIATSSVRFYCTTKEDNQNNHDNYLDDPWTKFRETNASLLQVSSMFHTPAPHENEPVQEPTKTATSNVNSEQAQLTHVDHQGQARMVDVSDKAWTIRRARAQATVWIGPEAFHLVAENQIKKGDVLKVAEIAGISGGKLTSQLIPLCHPIALHQLRVHLSLDSINHCVKVESEAVTRGPTGVEMEALTAASVACLTIIDMVKAVTREAEIRNLQLVSKSGGTRGDFNRTKNDNVPFRC</sequence>
<accession>E9FU91</accession>
<dbReference type="SUPFAM" id="SSF102114">
    <property type="entry name" value="Radical SAM enzymes"/>
    <property type="match status" value="1"/>
</dbReference>
<dbReference type="SMART" id="SM00729">
    <property type="entry name" value="Elp3"/>
    <property type="match status" value="1"/>
</dbReference>
<dbReference type="SFLD" id="SFLDS00029">
    <property type="entry name" value="Radical_SAM"/>
    <property type="match status" value="1"/>
</dbReference>
<dbReference type="FunCoup" id="E9FU91">
    <property type="interactions" value="357"/>
</dbReference>
<dbReference type="InterPro" id="IPR023045">
    <property type="entry name" value="MoaC"/>
</dbReference>
<dbReference type="InterPro" id="IPR002820">
    <property type="entry name" value="Mopterin_CF_biosynth-C_dom"/>
</dbReference>
<evidence type="ECO:0000313" key="22">
    <source>
        <dbReference type="EMBL" id="EFX89512.1"/>
    </source>
</evidence>
<dbReference type="InterPro" id="IPR013785">
    <property type="entry name" value="Aldolase_TIM"/>
</dbReference>
<evidence type="ECO:0000256" key="13">
    <source>
        <dbReference type="ARBA" id="ARBA00023004"/>
    </source>
</evidence>
<dbReference type="GO" id="GO:0061799">
    <property type="term" value="F:cyclic pyranopterin monophosphate synthase activity"/>
    <property type="evidence" value="ECO:0000318"/>
    <property type="project" value="GO_Central"/>
</dbReference>
<dbReference type="HOGENOM" id="CLU_009273_7_2_1"/>
<evidence type="ECO:0000256" key="6">
    <source>
        <dbReference type="ARBA" id="ARBA00012167"/>
    </source>
</evidence>
<dbReference type="AlphaFoldDB" id="E9FU91"/>
<dbReference type="OrthoDB" id="429626at2759"/>
<keyword evidence="9" id="KW-0004">4Fe-4S</keyword>
<dbReference type="PROSITE" id="PS51918">
    <property type="entry name" value="RADICAL_SAM"/>
    <property type="match status" value="1"/>
</dbReference>
<evidence type="ECO:0000256" key="9">
    <source>
        <dbReference type="ARBA" id="ARBA00022485"/>
    </source>
</evidence>
<comment type="subunit">
    <text evidence="20">Isoform MOCS1A and isoform MOCS1B probably form a heterooligomer.</text>
</comment>
<dbReference type="eggNOG" id="KOG2876">
    <property type="taxonomic scope" value="Eukaryota"/>
</dbReference>
<proteinExistence type="inferred from homology"/>
<evidence type="ECO:0000256" key="15">
    <source>
        <dbReference type="ARBA" id="ARBA00023134"/>
    </source>
</evidence>
<gene>
    <name evidence="22" type="ORF">DAPPUDRAFT_310642</name>
</gene>
<evidence type="ECO:0000256" key="14">
    <source>
        <dbReference type="ARBA" id="ARBA00023014"/>
    </source>
</evidence>
<evidence type="ECO:0000256" key="7">
    <source>
        <dbReference type="ARBA" id="ARBA00012575"/>
    </source>
</evidence>
<evidence type="ECO:0000256" key="16">
    <source>
        <dbReference type="ARBA" id="ARBA00023150"/>
    </source>
</evidence>
<dbReference type="InterPro" id="IPR040064">
    <property type="entry name" value="MoaA-like"/>
</dbReference>
<keyword evidence="12" id="KW-0547">Nucleotide-binding</keyword>
<dbReference type="InterPro" id="IPR013483">
    <property type="entry name" value="MoaA"/>
</dbReference>
<organism evidence="22 23">
    <name type="scientific">Daphnia pulex</name>
    <name type="common">Water flea</name>
    <dbReference type="NCBI Taxonomy" id="6669"/>
    <lineage>
        <taxon>Eukaryota</taxon>
        <taxon>Metazoa</taxon>
        <taxon>Ecdysozoa</taxon>
        <taxon>Arthropoda</taxon>
        <taxon>Crustacea</taxon>
        <taxon>Branchiopoda</taxon>
        <taxon>Diplostraca</taxon>
        <taxon>Cladocera</taxon>
        <taxon>Anomopoda</taxon>
        <taxon>Daphniidae</taxon>
        <taxon>Daphnia</taxon>
    </lineage>
</organism>
<evidence type="ECO:0000256" key="12">
    <source>
        <dbReference type="ARBA" id="ARBA00022741"/>
    </source>
</evidence>
<dbReference type="FunFam" id="3.20.20.70:FF:000117">
    <property type="entry name" value="molybdenum cofactor biosynthesis protein 1"/>
    <property type="match status" value="1"/>
</dbReference>
<evidence type="ECO:0000256" key="4">
    <source>
        <dbReference type="ARBA" id="ARBA00008484"/>
    </source>
</evidence>
<dbReference type="PANTHER" id="PTHR22960:SF0">
    <property type="entry name" value="MOLYBDENUM COFACTOR BIOSYNTHESIS PROTEIN 1"/>
    <property type="match status" value="1"/>
</dbReference>
<dbReference type="GO" id="GO:0051539">
    <property type="term" value="F:4 iron, 4 sulfur cluster binding"/>
    <property type="evidence" value="ECO:0007669"/>
    <property type="project" value="UniProtKB-KW"/>
</dbReference>
<evidence type="ECO:0000256" key="8">
    <source>
        <dbReference type="ARBA" id="ARBA00015273"/>
    </source>
</evidence>
<dbReference type="EC" id="4.1.99.22" evidence="6"/>
<dbReference type="CDD" id="cd01335">
    <property type="entry name" value="Radical_SAM"/>
    <property type="match status" value="1"/>
</dbReference>
<dbReference type="EC" id="4.6.1.17" evidence="7"/>
<dbReference type="PROSITE" id="PS01305">
    <property type="entry name" value="MOAA_NIFB_PQQE"/>
    <property type="match status" value="1"/>
</dbReference>
<dbReference type="OMA" id="QTVHMTS"/>
<name>E9FU91_DAPPU</name>
<reference evidence="22 23" key="1">
    <citation type="journal article" date="2011" name="Science">
        <title>The ecoresponsive genome of Daphnia pulex.</title>
        <authorList>
            <person name="Colbourne J.K."/>
            <person name="Pfrender M.E."/>
            <person name="Gilbert D."/>
            <person name="Thomas W.K."/>
            <person name="Tucker A."/>
            <person name="Oakley T.H."/>
            <person name="Tokishita S."/>
            <person name="Aerts A."/>
            <person name="Arnold G.J."/>
            <person name="Basu M.K."/>
            <person name="Bauer D.J."/>
            <person name="Caceres C.E."/>
            <person name="Carmel L."/>
            <person name="Casola C."/>
            <person name="Choi J.H."/>
            <person name="Detter J.C."/>
            <person name="Dong Q."/>
            <person name="Dusheyko S."/>
            <person name="Eads B.D."/>
            <person name="Frohlich T."/>
            <person name="Geiler-Samerotte K.A."/>
            <person name="Gerlach D."/>
            <person name="Hatcher P."/>
            <person name="Jogdeo S."/>
            <person name="Krijgsveld J."/>
            <person name="Kriventseva E.V."/>
            <person name="Kultz D."/>
            <person name="Laforsch C."/>
            <person name="Lindquist E."/>
            <person name="Lopez J."/>
            <person name="Manak J.R."/>
            <person name="Muller J."/>
            <person name="Pangilinan J."/>
            <person name="Patwardhan R.P."/>
            <person name="Pitluck S."/>
            <person name="Pritham E.J."/>
            <person name="Rechtsteiner A."/>
            <person name="Rho M."/>
            <person name="Rogozin I.B."/>
            <person name="Sakarya O."/>
            <person name="Salamov A."/>
            <person name="Schaack S."/>
            <person name="Shapiro H."/>
            <person name="Shiga Y."/>
            <person name="Skalitzky C."/>
            <person name="Smith Z."/>
            <person name="Souvorov A."/>
            <person name="Sung W."/>
            <person name="Tang Z."/>
            <person name="Tsuchiya D."/>
            <person name="Tu H."/>
            <person name="Vos H."/>
            <person name="Wang M."/>
            <person name="Wolf Y.I."/>
            <person name="Yamagata H."/>
            <person name="Yamada T."/>
            <person name="Ye Y."/>
            <person name="Shaw J.R."/>
            <person name="Andrews J."/>
            <person name="Crease T.J."/>
            <person name="Tang H."/>
            <person name="Lucas S.M."/>
            <person name="Robertson H.M."/>
            <person name="Bork P."/>
            <person name="Koonin E.V."/>
            <person name="Zdobnov E.M."/>
            <person name="Grigoriev I.V."/>
            <person name="Lynch M."/>
            <person name="Boore J.L."/>
        </authorList>
    </citation>
    <scope>NUCLEOTIDE SEQUENCE [LARGE SCALE GENOMIC DNA]</scope>
</reference>
<dbReference type="HAMAP" id="MF_01225_B">
    <property type="entry name" value="MoaA_B"/>
    <property type="match status" value="1"/>
</dbReference>
<dbReference type="EMBL" id="GL732524">
    <property type="protein sequence ID" value="EFX89512.1"/>
    <property type="molecule type" value="Genomic_DNA"/>
</dbReference>
<evidence type="ECO:0000256" key="10">
    <source>
        <dbReference type="ARBA" id="ARBA00022691"/>
    </source>
</evidence>
<dbReference type="CDD" id="cd01420">
    <property type="entry name" value="MoaC_PE"/>
    <property type="match status" value="1"/>
</dbReference>
<dbReference type="NCBIfam" id="TIGR02666">
    <property type="entry name" value="moaA"/>
    <property type="match status" value="1"/>
</dbReference>
<dbReference type="HAMAP" id="MF_01224_B">
    <property type="entry name" value="MoaC_B"/>
    <property type="match status" value="1"/>
</dbReference>
<dbReference type="SFLD" id="SFLDG01386">
    <property type="entry name" value="main_SPASM_domain-containing"/>
    <property type="match status" value="1"/>
</dbReference>
<evidence type="ECO:0000256" key="5">
    <source>
        <dbReference type="ARBA" id="ARBA00009862"/>
    </source>
</evidence>
<dbReference type="GO" id="GO:0046872">
    <property type="term" value="F:metal ion binding"/>
    <property type="evidence" value="ECO:0007669"/>
    <property type="project" value="UniProtKB-KW"/>
</dbReference>
<dbReference type="Gene3D" id="3.20.20.70">
    <property type="entry name" value="Aldolase class I"/>
    <property type="match status" value="1"/>
</dbReference>
<dbReference type="STRING" id="6669.E9FU91"/>
<dbReference type="InterPro" id="IPR047594">
    <property type="entry name" value="MoaC_bact/euk"/>
</dbReference>
<evidence type="ECO:0000256" key="11">
    <source>
        <dbReference type="ARBA" id="ARBA00022723"/>
    </source>
</evidence>
<comment type="similarity">
    <text evidence="5">In the N-terminal section; belongs to the radical SAM superfamily. MoaA family.</text>
</comment>
<comment type="cofactor">
    <cofactor evidence="2">
        <name>[4Fe-4S] cluster</name>
        <dbReference type="ChEBI" id="CHEBI:49883"/>
    </cofactor>
</comment>
<dbReference type="NCBIfam" id="NF006870">
    <property type="entry name" value="PRK09364.1"/>
    <property type="match status" value="1"/>
</dbReference>
<dbReference type="InterPro" id="IPR050105">
    <property type="entry name" value="MoCo_biosynth_MoaA/MoaC"/>
</dbReference>
<evidence type="ECO:0000256" key="17">
    <source>
        <dbReference type="ARBA" id="ARBA00023239"/>
    </source>
</evidence>
<comment type="catalytic activity">
    <reaction evidence="18">
        <text>GTP + AH2 + S-adenosyl-L-methionine = (8S)-3',8-cyclo-7,8-dihydroguanosine 5'-triphosphate + 5'-deoxyadenosine + L-methionine + A + H(+)</text>
        <dbReference type="Rhea" id="RHEA:49576"/>
        <dbReference type="ChEBI" id="CHEBI:13193"/>
        <dbReference type="ChEBI" id="CHEBI:15378"/>
        <dbReference type="ChEBI" id="CHEBI:17319"/>
        <dbReference type="ChEBI" id="CHEBI:17499"/>
        <dbReference type="ChEBI" id="CHEBI:37565"/>
        <dbReference type="ChEBI" id="CHEBI:57844"/>
        <dbReference type="ChEBI" id="CHEBI:59789"/>
        <dbReference type="ChEBI" id="CHEBI:131766"/>
        <dbReference type="EC" id="4.1.99.22"/>
    </reaction>
</comment>
<keyword evidence="15" id="KW-0342">GTP-binding</keyword>
<dbReference type="InterPro" id="IPR007197">
    <property type="entry name" value="rSAM"/>
</dbReference>
<keyword evidence="23" id="KW-1185">Reference proteome</keyword>
<evidence type="ECO:0000256" key="2">
    <source>
        <dbReference type="ARBA" id="ARBA00001966"/>
    </source>
</evidence>
<dbReference type="NCBIfam" id="TIGR00581">
    <property type="entry name" value="moaC"/>
    <property type="match status" value="1"/>
</dbReference>
<evidence type="ECO:0000256" key="19">
    <source>
        <dbReference type="ARBA" id="ARBA00054222"/>
    </source>
</evidence>
<dbReference type="Pfam" id="PF01967">
    <property type="entry name" value="MoaC"/>
    <property type="match status" value="1"/>
</dbReference>
<dbReference type="InterPro" id="IPR036522">
    <property type="entry name" value="MoaC_sf"/>
</dbReference>
<keyword evidence="16" id="KW-0501">Molybdenum cofactor biosynthesis</keyword>
<comment type="pathway">
    <text evidence="3">Cofactor biosynthesis; molybdopterin biosynthesis.</text>
</comment>
<comment type="similarity">
    <text evidence="4">In the C-terminal section; belongs to the MoaC family.</text>
</comment>
<dbReference type="GO" id="GO:0005525">
    <property type="term" value="F:GTP binding"/>
    <property type="evidence" value="ECO:0007669"/>
    <property type="project" value="UniProtKB-KW"/>
</dbReference>
<dbReference type="InterPro" id="IPR058240">
    <property type="entry name" value="rSAM_sf"/>
</dbReference>
<dbReference type="GO" id="GO:0061798">
    <property type="term" value="F:GTP 3',8'-cyclase activity"/>
    <property type="evidence" value="ECO:0000318"/>
    <property type="project" value="GO_Central"/>
</dbReference>
<dbReference type="InterPro" id="IPR006638">
    <property type="entry name" value="Elp3/MiaA/NifB-like_rSAM"/>
</dbReference>
<evidence type="ECO:0000256" key="1">
    <source>
        <dbReference type="ARBA" id="ARBA00001637"/>
    </source>
</evidence>
<keyword evidence="14" id="KW-0411">Iron-sulfur</keyword>
<dbReference type="Pfam" id="PF06463">
    <property type="entry name" value="Mob_synth_C"/>
    <property type="match status" value="1"/>
</dbReference>
<dbReference type="PhylomeDB" id="E9FU91"/>
<dbReference type="CDD" id="cd21117">
    <property type="entry name" value="Twitch_MoaA"/>
    <property type="match status" value="1"/>
</dbReference>
<dbReference type="InterPro" id="IPR000385">
    <property type="entry name" value="MoaA_NifB_PqqE_Fe-S-bd_CS"/>
</dbReference>
<dbReference type="SFLD" id="SFLDG01383">
    <property type="entry name" value="cyclic_pyranopterin_phosphate"/>
    <property type="match status" value="1"/>
</dbReference>
<evidence type="ECO:0000313" key="23">
    <source>
        <dbReference type="Proteomes" id="UP000000305"/>
    </source>
</evidence>
<keyword evidence="13" id="KW-0408">Iron</keyword>